<dbReference type="AlphaFoldDB" id="A0A6A6UMU1"/>
<keyword evidence="3" id="KW-1185">Reference proteome</keyword>
<protein>
    <submittedName>
        <fullName evidence="2">Uncharacterized protein</fullName>
    </submittedName>
</protein>
<evidence type="ECO:0000256" key="1">
    <source>
        <dbReference type="SAM" id="MobiDB-lite"/>
    </source>
</evidence>
<reference evidence="2" key="1">
    <citation type="journal article" date="2020" name="Stud. Mycol.">
        <title>101 Dothideomycetes genomes: a test case for predicting lifestyles and emergence of pathogens.</title>
        <authorList>
            <person name="Haridas S."/>
            <person name="Albert R."/>
            <person name="Binder M."/>
            <person name="Bloem J."/>
            <person name="Labutti K."/>
            <person name="Salamov A."/>
            <person name="Andreopoulos B."/>
            <person name="Baker S."/>
            <person name="Barry K."/>
            <person name="Bills G."/>
            <person name="Bluhm B."/>
            <person name="Cannon C."/>
            <person name="Castanera R."/>
            <person name="Culley D."/>
            <person name="Daum C."/>
            <person name="Ezra D."/>
            <person name="Gonzalez J."/>
            <person name="Henrissat B."/>
            <person name="Kuo A."/>
            <person name="Liang C."/>
            <person name="Lipzen A."/>
            <person name="Lutzoni F."/>
            <person name="Magnuson J."/>
            <person name="Mondo S."/>
            <person name="Nolan M."/>
            <person name="Ohm R."/>
            <person name="Pangilinan J."/>
            <person name="Park H.-J."/>
            <person name="Ramirez L."/>
            <person name="Alfaro M."/>
            <person name="Sun H."/>
            <person name="Tritt A."/>
            <person name="Yoshinaga Y."/>
            <person name="Zwiers L.-H."/>
            <person name="Turgeon B."/>
            <person name="Goodwin S."/>
            <person name="Spatafora J."/>
            <person name="Crous P."/>
            <person name="Grigoriev I."/>
        </authorList>
    </citation>
    <scope>NUCLEOTIDE SEQUENCE</scope>
    <source>
        <strain evidence="2">CBS 115976</strain>
    </source>
</reference>
<evidence type="ECO:0000313" key="3">
    <source>
        <dbReference type="Proteomes" id="UP000799302"/>
    </source>
</evidence>
<feature type="region of interest" description="Disordered" evidence="1">
    <location>
        <begin position="167"/>
        <end position="399"/>
    </location>
</feature>
<evidence type="ECO:0000313" key="2">
    <source>
        <dbReference type="EMBL" id="KAF2673579.1"/>
    </source>
</evidence>
<feature type="region of interest" description="Disordered" evidence="1">
    <location>
        <begin position="415"/>
        <end position="443"/>
    </location>
</feature>
<feature type="region of interest" description="Disordered" evidence="1">
    <location>
        <begin position="103"/>
        <end position="149"/>
    </location>
</feature>
<feature type="compositionally biased region" description="Basic and acidic residues" evidence="1">
    <location>
        <begin position="135"/>
        <end position="149"/>
    </location>
</feature>
<sequence length="521" mass="57366">MPEEHAGWNKQFDFSSDIDDKSQSSEDSGKPQKRIRPALHREHSDDQHSLRATLEAFGNRVSEHLSSHSSAESNPAQLKHHHGPDMRMFKLAARLKKLKKIEAERQLRDGEKWKGRAGPVDPSDAGSDHVLTPLSEERPAAESLESRRLRSPLKELTDSFLGAFGRKKLESISSSPSRSAPDGSELRQSSVPSSVRRTSKLSSLRLSREDRLVSLAPTKAEVMTGSERKASAPPQDPESAVDVRPCCTVSSFRRDDNDGESENDGLRASSNSNRSDFKLGFFRSNPIRVSPDADSKSTLSAKTTKSKSRPSFLKLGHSSSDQQVSWFAKLRHDPAEKSAQSPSSTSSPNFDGVSYFSKRRESHSHANSPYAESKSHPVSPAPPSACTFNQRIATPGPNQMLPFLSDVHLPALPPLQLKNKGKRRGHLPQSAASRAREEVTLSEEEADVAPRDWYQVRLDNILDDSYDNYTAGAASLRDIPDHLPNSPMCPRHPKHPTGGTGICPVHGKMSTQVRSSPQLPL</sequence>
<feature type="region of interest" description="Disordered" evidence="1">
    <location>
        <begin position="1"/>
        <end position="86"/>
    </location>
</feature>
<feature type="compositionally biased region" description="Low complexity" evidence="1">
    <location>
        <begin position="338"/>
        <end position="347"/>
    </location>
</feature>
<feature type="compositionally biased region" description="Basic and acidic residues" evidence="1">
    <location>
        <begin position="103"/>
        <end position="114"/>
    </location>
</feature>
<proteinExistence type="predicted"/>
<feature type="compositionally biased region" description="Low complexity" evidence="1">
    <location>
        <begin position="171"/>
        <end position="183"/>
    </location>
</feature>
<dbReference type="OrthoDB" id="3648773at2759"/>
<feature type="compositionally biased region" description="Basic and acidic residues" evidence="1">
    <location>
        <begin position="18"/>
        <end position="30"/>
    </location>
</feature>
<accession>A0A6A6UMU1</accession>
<gene>
    <name evidence="2" type="ORF">BT63DRAFT_160732</name>
</gene>
<name>A0A6A6UMU1_9PEZI</name>
<feature type="compositionally biased region" description="Basic and acidic residues" evidence="1">
    <location>
        <begin position="39"/>
        <end position="49"/>
    </location>
</feature>
<organism evidence="2 3">
    <name type="scientific">Microthyrium microscopicum</name>
    <dbReference type="NCBI Taxonomy" id="703497"/>
    <lineage>
        <taxon>Eukaryota</taxon>
        <taxon>Fungi</taxon>
        <taxon>Dikarya</taxon>
        <taxon>Ascomycota</taxon>
        <taxon>Pezizomycotina</taxon>
        <taxon>Dothideomycetes</taxon>
        <taxon>Dothideomycetes incertae sedis</taxon>
        <taxon>Microthyriales</taxon>
        <taxon>Microthyriaceae</taxon>
        <taxon>Microthyrium</taxon>
    </lineage>
</organism>
<dbReference type="Proteomes" id="UP000799302">
    <property type="component" value="Unassembled WGS sequence"/>
</dbReference>
<dbReference type="EMBL" id="MU004231">
    <property type="protein sequence ID" value="KAF2673579.1"/>
    <property type="molecule type" value="Genomic_DNA"/>
</dbReference>
<feature type="region of interest" description="Disordered" evidence="1">
    <location>
        <begin position="490"/>
        <end position="521"/>
    </location>
</feature>
<feature type="compositionally biased region" description="Polar residues" evidence="1">
    <location>
        <begin position="509"/>
        <end position="521"/>
    </location>
</feature>
<feature type="compositionally biased region" description="Low complexity" evidence="1">
    <location>
        <begin position="193"/>
        <end position="205"/>
    </location>
</feature>